<dbReference type="InParanoid" id="A0A061E147"/>
<dbReference type="HOGENOM" id="CLU_2487903_0_0_1"/>
<proteinExistence type="predicted"/>
<organism evidence="1 2">
    <name type="scientific">Theobroma cacao</name>
    <name type="common">Cacao</name>
    <name type="synonym">Cocoa</name>
    <dbReference type="NCBI Taxonomy" id="3641"/>
    <lineage>
        <taxon>Eukaryota</taxon>
        <taxon>Viridiplantae</taxon>
        <taxon>Streptophyta</taxon>
        <taxon>Embryophyta</taxon>
        <taxon>Tracheophyta</taxon>
        <taxon>Spermatophyta</taxon>
        <taxon>Magnoliopsida</taxon>
        <taxon>eudicotyledons</taxon>
        <taxon>Gunneridae</taxon>
        <taxon>Pentapetalae</taxon>
        <taxon>rosids</taxon>
        <taxon>malvids</taxon>
        <taxon>Malvales</taxon>
        <taxon>Malvaceae</taxon>
        <taxon>Byttnerioideae</taxon>
        <taxon>Theobroma</taxon>
    </lineage>
</organism>
<reference evidence="1 2" key="1">
    <citation type="journal article" date="2013" name="Genome Biol.">
        <title>The genome sequence of the most widely cultivated cacao type and its use to identify candidate genes regulating pod color.</title>
        <authorList>
            <person name="Motamayor J.C."/>
            <person name="Mockaitis K."/>
            <person name="Schmutz J."/>
            <person name="Haiminen N."/>
            <person name="Iii D.L."/>
            <person name="Cornejo O."/>
            <person name="Findley S.D."/>
            <person name="Zheng P."/>
            <person name="Utro F."/>
            <person name="Royaert S."/>
            <person name="Saski C."/>
            <person name="Jenkins J."/>
            <person name="Podicheti R."/>
            <person name="Zhao M."/>
            <person name="Scheffler B.E."/>
            <person name="Stack J.C."/>
            <person name="Feltus F.A."/>
            <person name="Mustiga G.M."/>
            <person name="Amores F."/>
            <person name="Phillips W."/>
            <person name="Marelli J.P."/>
            <person name="May G.D."/>
            <person name="Shapiro H."/>
            <person name="Ma J."/>
            <person name="Bustamante C.D."/>
            <person name="Schnell R.J."/>
            <person name="Main D."/>
            <person name="Gilbert D."/>
            <person name="Parida L."/>
            <person name="Kuhn D.N."/>
        </authorList>
    </citation>
    <scope>NUCLEOTIDE SEQUENCE [LARGE SCALE GENOMIC DNA]</scope>
    <source>
        <strain evidence="2">cv. Matina 1-6</strain>
    </source>
</reference>
<evidence type="ECO:0000313" key="1">
    <source>
        <dbReference type="EMBL" id="EOX98367.1"/>
    </source>
</evidence>
<evidence type="ECO:0000313" key="2">
    <source>
        <dbReference type="Proteomes" id="UP000026915"/>
    </source>
</evidence>
<gene>
    <name evidence="1" type="ORF">TCM_007145</name>
</gene>
<dbReference type="EMBL" id="CM001880">
    <property type="protein sequence ID" value="EOX98367.1"/>
    <property type="molecule type" value="Genomic_DNA"/>
</dbReference>
<protein>
    <submittedName>
        <fullName evidence="1">Uncharacterized protein</fullName>
    </submittedName>
</protein>
<name>A0A061E147_THECC</name>
<accession>A0A061E147</accession>
<dbReference type="Proteomes" id="UP000026915">
    <property type="component" value="Chromosome 2"/>
</dbReference>
<dbReference type="Gramene" id="EOX98367">
    <property type="protein sequence ID" value="EOX98367"/>
    <property type="gene ID" value="TCM_007145"/>
</dbReference>
<sequence>MQSVFVETNIYQRTLTGEQIKHGQKILHSLFSSSFSLVEFYAVCNGGEGIERVVSSCCEGFGAKPGCRTQIQKSSNYWTRELWSWPW</sequence>
<keyword evidence="2" id="KW-1185">Reference proteome</keyword>
<dbReference type="AlphaFoldDB" id="A0A061E147"/>